<evidence type="ECO:0000313" key="1">
    <source>
        <dbReference type="EMBL" id="AJA45461.1"/>
    </source>
</evidence>
<dbReference type="EMBL" id="CP009056">
    <property type="protein sequence ID" value="AJA45461.1"/>
    <property type="molecule type" value="Genomic_DNA"/>
</dbReference>
<dbReference type="OrthoDB" id="8772938at2"/>
<dbReference type="Proteomes" id="UP000030901">
    <property type="component" value="Chromosome"/>
</dbReference>
<accession>A0A0A7S882</accession>
<evidence type="ECO:0000313" key="2">
    <source>
        <dbReference type="Proteomes" id="UP000030901"/>
    </source>
</evidence>
<keyword evidence="2" id="KW-1185">Reference proteome</keyword>
<dbReference type="HOGENOM" id="CLU_1208356_0_0_6"/>
<dbReference type="AlphaFoldDB" id="A0A0A7S882"/>
<dbReference type="STRING" id="1267021.FPB0191_01645"/>
<protein>
    <submittedName>
        <fullName evidence="1">Uncharacterized protein</fullName>
    </submittedName>
</protein>
<organism evidence="1 2">
    <name type="scientific">Frischella perrara</name>
    <dbReference type="NCBI Taxonomy" id="1267021"/>
    <lineage>
        <taxon>Bacteria</taxon>
        <taxon>Pseudomonadati</taxon>
        <taxon>Pseudomonadota</taxon>
        <taxon>Gammaproteobacteria</taxon>
        <taxon>Orbales</taxon>
        <taxon>Orbaceae</taxon>
        <taxon>Frischella</taxon>
    </lineage>
</organism>
<gene>
    <name evidence="1" type="ORF">FPB0191_01645</name>
</gene>
<dbReference type="KEGG" id="fpp:FPB0191_01645"/>
<reference evidence="1 2" key="1">
    <citation type="journal article" date="2014" name="Appl. Environ. Microbiol.">
        <title>Gut symbionts from distinct hosts exhibit genotoxic activity via divergent colibactin biosynthetic pathways.</title>
        <authorList>
            <person name="Engel P."/>
            <person name="Vizcaino M.I."/>
            <person name="Crawford J.M."/>
        </authorList>
    </citation>
    <scope>NUCLEOTIDE SEQUENCE [LARGE SCALE GENOMIC DNA]</scope>
    <source>
        <strain evidence="1 2">PEB0191</strain>
    </source>
</reference>
<sequence>MPEAVINWINKQKEQKERKTTTTSQGDNNTTSIGVAMTAYVNKVGQDGWVTIIVEGEYESIYKYTKLTLLKLNKDGDRVIFRIEGGAFKGKYGSMRIEGGAKEHLSDTAPIINAAAKITLKYGKRKKNWQSNIRTNLNTGMPLIYDQQLATLTIGNISVEVTLNTEWDSGRRKPLDEGTYEIALPDFPHSQEYTKAYKVGGKPNQNGTLVGGKTVKYHTVWFPIYPLSEQRYLHIGHVSHGCVTIIDYHKYPEIHDYLIKHRGKGKNGNNIVATLQVTK</sequence>
<dbReference type="RefSeq" id="WP_039105235.1">
    <property type="nucleotide sequence ID" value="NZ_CP009056.1"/>
</dbReference>
<name>A0A0A7S882_FRIPE</name>
<proteinExistence type="predicted"/>